<dbReference type="SUPFAM" id="SSF52058">
    <property type="entry name" value="L domain-like"/>
    <property type="match status" value="1"/>
</dbReference>
<name>A0AAV8TQD5_9ROSI</name>
<dbReference type="Proteomes" id="UP001159364">
    <property type="component" value="Linkage Group LG03"/>
</dbReference>
<comment type="caution">
    <text evidence="4">The sequence shown here is derived from an EMBL/GenBank/DDBJ whole genome shotgun (WGS) entry which is preliminary data.</text>
</comment>
<dbReference type="Pfam" id="PF00560">
    <property type="entry name" value="LRR_1"/>
    <property type="match status" value="1"/>
</dbReference>
<comment type="similarity">
    <text evidence="1">Belongs to the RLP family.</text>
</comment>
<evidence type="ECO:0000256" key="1">
    <source>
        <dbReference type="ARBA" id="ARBA00009592"/>
    </source>
</evidence>
<gene>
    <name evidence="4" type="ORF">K2173_000925</name>
</gene>
<keyword evidence="5" id="KW-1185">Reference proteome</keyword>
<dbReference type="PANTHER" id="PTHR48062:SF21">
    <property type="entry name" value="RECEPTOR-LIKE PROTEIN 12"/>
    <property type="match status" value="1"/>
</dbReference>
<proteinExistence type="inferred from homology"/>
<organism evidence="4 5">
    <name type="scientific">Erythroxylum novogranatense</name>
    <dbReference type="NCBI Taxonomy" id="1862640"/>
    <lineage>
        <taxon>Eukaryota</taxon>
        <taxon>Viridiplantae</taxon>
        <taxon>Streptophyta</taxon>
        <taxon>Embryophyta</taxon>
        <taxon>Tracheophyta</taxon>
        <taxon>Spermatophyta</taxon>
        <taxon>Magnoliopsida</taxon>
        <taxon>eudicotyledons</taxon>
        <taxon>Gunneridae</taxon>
        <taxon>Pentapetalae</taxon>
        <taxon>rosids</taxon>
        <taxon>fabids</taxon>
        <taxon>Malpighiales</taxon>
        <taxon>Erythroxylaceae</taxon>
        <taxon>Erythroxylum</taxon>
    </lineage>
</organism>
<dbReference type="PANTHER" id="PTHR48062">
    <property type="entry name" value="RECEPTOR-LIKE PROTEIN 14"/>
    <property type="match status" value="1"/>
</dbReference>
<keyword evidence="2" id="KW-0433">Leucine-rich repeat</keyword>
<sequence length="279" mass="31160">MLHRLQASFKLIPLHKSLFSSDFKLTRGDQCKDLTTTHFPELVKFINLLQSIANITSLKTLSLYGLGLIGSIQGLSHLTNLQGLHLSVNNLSGNLPYCLVNFTLLQVLDLSDNHFIGKIAQSLLKFLTSLLLEHNQVEIRSSLSPFFNHSKLNYFNPYGNEVYTKTGVVNHNLAPKFHLESLSLSSTSRGGSFLEFLYHQHDLQFLDISSILMIGLGFLSWLLENNTLESLLLSSCSLFGSLGFPTCNPNAILSQLDISKNQLYGPIPTRICAYFLRLG</sequence>
<accession>A0AAV8TQD5</accession>
<dbReference type="InterPro" id="IPR001611">
    <property type="entry name" value="Leu-rich_rpt"/>
</dbReference>
<dbReference type="InterPro" id="IPR051502">
    <property type="entry name" value="RLP_Defense_Trigger"/>
</dbReference>
<evidence type="ECO:0000313" key="5">
    <source>
        <dbReference type="Proteomes" id="UP001159364"/>
    </source>
</evidence>
<dbReference type="Gene3D" id="3.80.10.10">
    <property type="entry name" value="Ribonuclease Inhibitor"/>
    <property type="match status" value="2"/>
</dbReference>
<evidence type="ECO:0000256" key="2">
    <source>
        <dbReference type="ARBA" id="ARBA00022614"/>
    </source>
</evidence>
<keyword evidence="3" id="KW-0677">Repeat</keyword>
<dbReference type="EMBL" id="JAIWQS010000003">
    <property type="protein sequence ID" value="KAJ8769150.1"/>
    <property type="molecule type" value="Genomic_DNA"/>
</dbReference>
<reference evidence="4 5" key="1">
    <citation type="submission" date="2021-09" db="EMBL/GenBank/DDBJ databases">
        <title>Genomic insights and catalytic innovation underlie evolution of tropane alkaloids biosynthesis.</title>
        <authorList>
            <person name="Wang Y.-J."/>
            <person name="Tian T."/>
            <person name="Huang J.-P."/>
            <person name="Huang S.-X."/>
        </authorList>
    </citation>
    <scope>NUCLEOTIDE SEQUENCE [LARGE SCALE GENOMIC DNA]</scope>
    <source>
        <strain evidence="4">KIB-2018</strain>
        <tissue evidence="4">Leaf</tissue>
    </source>
</reference>
<dbReference type="AlphaFoldDB" id="A0AAV8TQD5"/>
<protein>
    <submittedName>
        <fullName evidence="4">Uncharacterized protein</fullName>
    </submittedName>
</protein>
<evidence type="ECO:0000313" key="4">
    <source>
        <dbReference type="EMBL" id="KAJ8769150.1"/>
    </source>
</evidence>
<evidence type="ECO:0000256" key="3">
    <source>
        <dbReference type="ARBA" id="ARBA00022737"/>
    </source>
</evidence>
<dbReference type="InterPro" id="IPR032675">
    <property type="entry name" value="LRR_dom_sf"/>
</dbReference>